<proteinExistence type="predicted"/>
<accession>A0A4R0N349</accession>
<dbReference type="InterPro" id="IPR045391">
    <property type="entry name" value="DUF6520"/>
</dbReference>
<dbReference type="Pfam" id="PF20130">
    <property type="entry name" value="DUF6520"/>
    <property type="match status" value="1"/>
</dbReference>
<dbReference type="OrthoDB" id="768099at2"/>
<comment type="caution">
    <text evidence="1">The sequence shown here is derived from an EMBL/GenBank/DDBJ whole genome shotgun (WGS) entry which is preliminary data.</text>
</comment>
<dbReference type="RefSeq" id="WP_131552051.1">
    <property type="nucleotide sequence ID" value="NZ_SJSK01000001.1"/>
</dbReference>
<reference evidence="1 2" key="1">
    <citation type="submission" date="2019-02" db="EMBL/GenBank/DDBJ databases">
        <title>Pedobacter sp. RP-1-13 sp. nov., isolated from Arctic soil.</title>
        <authorList>
            <person name="Dahal R.H."/>
        </authorList>
    </citation>
    <scope>NUCLEOTIDE SEQUENCE [LARGE SCALE GENOMIC DNA]</scope>
    <source>
        <strain evidence="1 2">RP-1-13</strain>
    </source>
</reference>
<sequence length="106" mass="11568">MKNLKKLLPVIAVVLGLVIAFGTSAFKAKVKTPVVYEYTSNSHLAADIKNIANWEVADLETPSCGESGDLVCRFSFEGDMTDLQNYLEDTATDVADINDNAINKKQ</sequence>
<gene>
    <name evidence="1" type="ORF">EZ428_05270</name>
</gene>
<protein>
    <submittedName>
        <fullName evidence="1">Uncharacterized protein</fullName>
    </submittedName>
</protein>
<evidence type="ECO:0000313" key="2">
    <source>
        <dbReference type="Proteomes" id="UP000292884"/>
    </source>
</evidence>
<name>A0A4R0N349_9SPHI</name>
<dbReference type="EMBL" id="SJSK01000001">
    <property type="protein sequence ID" value="TCC94190.1"/>
    <property type="molecule type" value="Genomic_DNA"/>
</dbReference>
<keyword evidence="2" id="KW-1185">Reference proteome</keyword>
<dbReference type="AlphaFoldDB" id="A0A4R0N349"/>
<dbReference type="Proteomes" id="UP000292884">
    <property type="component" value="Unassembled WGS sequence"/>
</dbReference>
<organism evidence="1 2">
    <name type="scientific">Pedobacter frigiditerrae</name>
    <dbReference type="NCBI Taxonomy" id="2530452"/>
    <lineage>
        <taxon>Bacteria</taxon>
        <taxon>Pseudomonadati</taxon>
        <taxon>Bacteroidota</taxon>
        <taxon>Sphingobacteriia</taxon>
        <taxon>Sphingobacteriales</taxon>
        <taxon>Sphingobacteriaceae</taxon>
        <taxon>Pedobacter</taxon>
    </lineage>
</organism>
<evidence type="ECO:0000313" key="1">
    <source>
        <dbReference type="EMBL" id="TCC94190.1"/>
    </source>
</evidence>